<proteinExistence type="predicted"/>
<name>A0ABQ7VB37_SOLTU</name>
<comment type="caution">
    <text evidence="3">The sequence shown here is derived from an EMBL/GenBank/DDBJ whole genome shotgun (WGS) entry which is preliminary data.</text>
</comment>
<evidence type="ECO:0000313" key="4">
    <source>
        <dbReference type="Proteomes" id="UP000826656"/>
    </source>
</evidence>
<evidence type="ECO:0000313" key="3">
    <source>
        <dbReference type="EMBL" id="KAH0761261.1"/>
    </source>
</evidence>
<keyword evidence="4" id="KW-1185">Reference proteome</keyword>
<gene>
    <name evidence="3" type="ORF">KY290_017334</name>
</gene>
<sequence length="331" mass="38148">MCGLTEENLPFARYPDVASWQRYDDYRNNKFCRERGFVLLKLEEKAPTFYARLMEFGWVPLIEDPPDARSTWVREFYAILPTVLWDDPHPIIRIQGVNIPLNARMISEALEVQDVSNVEYEAKISEMDLGWLRNTLVDLAHWDIVYWPTTEGIISVDWSSNTKRWLHLVNRRIHPLGNLTDVKFPQALVGVYAIYGIELNVEAQIISEWKMFYRGNKKAFFLLGLVTALCKRAGVPLLDTDEMRRTNRASGRQAATEAEDEEGHDGAGDNTLPTQSQPPLSSARTEEDQAAVRWKFWGSLANTSTSVPLATTLELEILHRQLRWKNKIRRT</sequence>
<evidence type="ECO:0000256" key="1">
    <source>
        <dbReference type="SAM" id="MobiDB-lite"/>
    </source>
</evidence>
<dbReference type="Proteomes" id="UP000826656">
    <property type="component" value="Unassembled WGS sequence"/>
</dbReference>
<evidence type="ECO:0000259" key="2">
    <source>
        <dbReference type="Pfam" id="PF20167"/>
    </source>
</evidence>
<feature type="domain" description="Putative plant transposon protein" evidence="2">
    <location>
        <begin position="55"/>
        <end position="236"/>
    </location>
</feature>
<accession>A0ABQ7VB37</accession>
<feature type="region of interest" description="Disordered" evidence="1">
    <location>
        <begin position="244"/>
        <end position="285"/>
    </location>
</feature>
<protein>
    <recommendedName>
        <fullName evidence="2">Putative plant transposon protein domain-containing protein</fullName>
    </recommendedName>
</protein>
<reference evidence="3 4" key="1">
    <citation type="journal article" date="2021" name="bioRxiv">
        <title>Chromosome-scale and haplotype-resolved genome assembly of a tetraploid potato cultivar.</title>
        <authorList>
            <person name="Sun H."/>
            <person name="Jiao W.-B."/>
            <person name="Krause K."/>
            <person name="Campoy J.A."/>
            <person name="Goel M."/>
            <person name="Folz-Donahue K."/>
            <person name="Kukat C."/>
            <person name="Huettel B."/>
            <person name="Schneeberger K."/>
        </authorList>
    </citation>
    <scope>NUCLEOTIDE SEQUENCE [LARGE SCALE GENOMIC DNA]</scope>
    <source>
        <strain evidence="3">SolTubOtavaFocal</strain>
        <tissue evidence="3">Leaves</tissue>
    </source>
</reference>
<organism evidence="3 4">
    <name type="scientific">Solanum tuberosum</name>
    <name type="common">Potato</name>
    <dbReference type="NCBI Taxonomy" id="4113"/>
    <lineage>
        <taxon>Eukaryota</taxon>
        <taxon>Viridiplantae</taxon>
        <taxon>Streptophyta</taxon>
        <taxon>Embryophyta</taxon>
        <taxon>Tracheophyta</taxon>
        <taxon>Spermatophyta</taxon>
        <taxon>Magnoliopsida</taxon>
        <taxon>eudicotyledons</taxon>
        <taxon>Gunneridae</taxon>
        <taxon>Pentapetalae</taxon>
        <taxon>asterids</taxon>
        <taxon>lamiids</taxon>
        <taxon>Solanales</taxon>
        <taxon>Solanaceae</taxon>
        <taxon>Solanoideae</taxon>
        <taxon>Solaneae</taxon>
        <taxon>Solanum</taxon>
    </lineage>
</organism>
<dbReference type="Pfam" id="PF20167">
    <property type="entry name" value="Transposase_32"/>
    <property type="match status" value="1"/>
</dbReference>
<feature type="compositionally biased region" description="Polar residues" evidence="1">
    <location>
        <begin position="271"/>
        <end position="283"/>
    </location>
</feature>
<dbReference type="EMBL" id="JAIVGD010000013">
    <property type="protein sequence ID" value="KAH0761261.1"/>
    <property type="molecule type" value="Genomic_DNA"/>
</dbReference>
<dbReference type="InterPro" id="IPR046796">
    <property type="entry name" value="Transposase_32_dom"/>
</dbReference>